<name>A0A835JE65_9ROSI</name>
<protein>
    <submittedName>
        <fullName evidence="2">Uncharacterized protein</fullName>
    </submittedName>
</protein>
<feature type="signal peptide" evidence="1">
    <location>
        <begin position="1"/>
        <end position="19"/>
    </location>
</feature>
<feature type="chain" id="PRO_5032401950" evidence="1">
    <location>
        <begin position="20"/>
        <end position="224"/>
    </location>
</feature>
<reference evidence="2 3" key="1">
    <citation type="submission" date="2020-10" db="EMBL/GenBank/DDBJ databases">
        <title>Plant Genome Project.</title>
        <authorList>
            <person name="Zhang R.-G."/>
        </authorList>
    </citation>
    <scope>NUCLEOTIDE SEQUENCE [LARGE SCALE GENOMIC DNA]</scope>
    <source>
        <strain evidence="2">FAFU-HL-1</strain>
        <tissue evidence="2">Leaf</tissue>
    </source>
</reference>
<accession>A0A835JE65</accession>
<proteinExistence type="predicted"/>
<organism evidence="2 3">
    <name type="scientific">Salix dunnii</name>
    <dbReference type="NCBI Taxonomy" id="1413687"/>
    <lineage>
        <taxon>Eukaryota</taxon>
        <taxon>Viridiplantae</taxon>
        <taxon>Streptophyta</taxon>
        <taxon>Embryophyta</taxon>
        <taxon>Tracheophyta</taxon>
        <taxon>Spermatophyta</taxon>
        <taxon>Magnoliopsida</taxon>
        <taxon>eudicotyledons</taxon>
        <taxon>Gunneridae</taxon>
        <taxon>Pentapetalae</taxon>
        <taxon>rosids</taxon>
        <taxon>fabids</taxon>
        <taxon>Malpighiales</taxon>
        <taxon>Salicaceae</taxon>
        <taxon>Saliceae</taxon>
        <taxon>Salix</taxon>
    </lineage>
</organism>
<comment type="caution">
    <text evidence="2">The sequence shown here is derived from an EMBL/GenBank/DDBJ whole genome shotgun (WGS) entry which is preliminary data.</text>
</comment>
<keyword evidence="3" id="KW-1185">Reference proteome</keyword>
<evidence type="ECO:0000313" key="3">
    <source>
        <dbReference type="Proteomes" id="UP000657918"/>
    </source>
</evidence>
<sequence length="224" mass="25247">MNTFEEWFSAVLSIRLILGSEVAGKCNLKGPPISNQSMYEASSGPKSSYDRERFIEISLHSPQYPDKMILICKPCFCDGDLRFYLASRLLAASFVSESALTDTFMRQIPKDALISDSAMCSFVQSFGFEGVILILNYKTFILAELRNVSCMVASFISELEGLISQEYRCVARFPSLVASFIDLRITLSQNSLISKNLRIFSHWYFGLEPTTILLVRMLALNILL</sequence>
<evidence type="ECO:0000313" key="2">
    <source>
        <dbReference type="EMBL" id="KAF9665575.1"/>
    </source>
</evidence>
<dbReference type="Proteomes" id="UP000657918">
    <property type="component" value="Chromosome 16"/>
</dbReference>
<gene>
    <name evidence="2" type="ORF">SADUNF_Sadunf16G0137300</name>
</gene>
<dbReference type="AlphaFoldDB" id="A0A835JE65"/>
<dbReference type="EMBL" id="JADGMS010000016">
    <property type="protein sequence ID" value="KAF9665575.1"/>
    <property type="molecule type" value="Genomic_DNA"/>
</dbReference>
<keyword evidence="1" id="KW-0732">Signal</keyword>
<evidence type="ECO:0000256" key="1">
    <source>
        <dbReference type="SAM" id="SignalP"/>
    </source>
</evidence>